<gene>
    <name evidence="1" type="ORF">E3N88_36752</name>
</gene>
<name>A0A5N6M540_9ASTR</name>
<dbReference type="AlphaFoldDB" id="A0A5N6M540"/>
<sequence length="117" mass="13329">MMWWMLPPTIQHVDTFTSTKQDILSDIDSLSFYLDSNIIGAVKNSRSVVRILSTFGHCNNLAPVFVPVNYFVSVSHRYFENNETSEHLAAIESCHQPQTSKHLAAVEIMRRGHIIIL</sequence>
<dbReference type="Proteomes" id="UP000326396">
    <property type="component" value="Linkage Group LG7"/>
</dbReference>
<proteinExistence type="predicted"/>
<evidence type="ECO:0000313" key="2">
    <source>
        <dbReference type="Proteomes" id="UP000326396"/>
    </source>
</evidence>
<reference evidence="1 2" key="1">
    <citation type="submission" date="2019-05" db="EMBL/GenBank/DDBJ databases">
        <title>Mikania micrantha, genome provides insights into the molecular mechanism of rapid growth.</title>
        <authorList>
            <person name="Liu B."/>
        </authorList>
    </citation>
    <scope>NUCLEOTIDE SEQUENCE [LARGE SCALE GENOMIC DNA]</scope>
    <source>
        <strain evidence="1">NLD-2019</strain>
        <tissue evidence="1">Leaf</tissue>
    </source>
</reference>
<keyword evidence="2" id="KW-1185">Reference proteome</keyword>
<comment type="caution">
    <text evidence="1">The sequence shown here is derived from an EMBL/GenBank/DDBJ whole genome shotgun (WGS) entry which is preliminary data.</text>
</comment>
<accession>A0A5N6M540</accession>
<organism evidence="1 2">
    <name type="scientific">Mikania micrantha</name>
    <name type="common">bitter vine</name>
    <dbReference type="NCBI Taxonomy" id="192012"/>
    <lineage>
        <taxon>Eukaryota</taxon>
        <taxon>Viridiplantae</taxon>
        <taxon>Streptophyta</taxon>
        <taxon>Embryophyta</taxon>
        <taxon>Tracheophyta</taxon>
        <taxon>Spermatophyta</taxon>
        <taxon>Magnoliopsida</taxon>
        <taxon>eudicotyledons</taxon>
        <taxon>Gunneridae</taxon>
        <taxon>Pentapetalae</taxon>
        <taxon>asterids</taxon>
        <taxon>campanulids</taxon>
        <taxon>Asterales</taxon>
        <taxon>Asteraceae</taxon>
        <taxon>Asteroideae</taxon>
        <taxon>Heliantheae alliance</taxon>
        <taxon>Eupatorieae</taxon>
        <taxon>Mikania</taxon>
    </lineage>
</organism>
<protein>
    <submittedName>
        <fullName evidence="1">Uncharacterized protein</fullName>
    </submittedName>
</protein>
<evidence type="ECO:0000313" key="1">
    <source>
        <dbReference type="EMBL" id="KAD3068872.1"/>
    </source>
</evidence>
<dbReference type="EMBL" id="SZYD01000017">
    <property type="protein sequence ID" value="KAD3068872.1"/>
    <property type="molecule type" value="Genomic_DNA"/>
</dbReference>